<keyword evidence="4" id="KW-0547">Nucleotide-binding</keyword>
<evidence type="ECO:0000313" key="12">
    <source>
        <dbReference type="EMBL" id="KAH0742509.1"/>
    </source>
</evidence>
<evidence type="ECO:0000313" key="13">
    <source>
        <dbReference type="Proteomes" id="UP000826656"/>
    </source>
</evidence>
<dbReference type="InterPro" id="IPR058922">
    <property type="entry name" value="WHD_DRP"/>
</dbReference>
<accession>A0ABQ7U6E9</accession>
<dbReference type="SUPFAM" id="SSF52047">
    <property type="entry name" value="RNI-like"/>
    <property type="match status" value="1"/>
</dbReference>
<dbReference type="InterPro" id="IPR038005">
    <property type="entry name" value="RX-like_CC"/>
</dbReference>
<dbReference type="PRINTS" id="PR00364">
    <property type="entry name" value="DISEASERSIST"/>
</dbReference>
<dbReference type="Gene3D" id="3.40.50.300">
    <property type="entry name" value="P-loop containing nucleotide triphosphate hydrolases"/>
    <property type="match status" value="1"/>
</dbReference>
<keyword evidence="2" id="KW-0433">Leucine-rich repeat</keyword>
<evidence type="ECO:0000256" key="3">
    <source>
        <dbReference type="ARBA" id="ARBA00022737"/>
    </source>
</evidence>
<dbReference type="InterPro" id="IPR027417">
    <property type="entry name" value="P-loop_NTPase"/>
</dbReference>
<comment type="similarity">
    <text evidence="1">Belongs to the disease resistance NB-LRR family.</text>
</comment>
<dbReference type="Gene3D" id="3.80.10.10">
    <property type="entry name" value="Ribonuclease Inhibitor"/>
    <property type="match status" value="2"/>
</dbReference>
<gene>
    <name evidence="12" type="ORF">KY290_035552</name>
</gene>
<evidence type="ECO:0000256" key="4">
    <source>
        <dbReference type="ARBA" id="ARBA00022741"/>
    </source>
</evidence>
<feature type="domain" description="R13L1/DRL21-like LRR repeat region" evidence="11">
    <location>
        <begin position="664"/>
        <end position="787"/>
    </location>
</feature>
<dbReference type="SMART" id="SM00369">
    <property type="entry name" value="LRR_TYP"/>
    <property type="match status" value="3"/>
</dbReference>
<evidence type="ECO:0000259" key="10">
    <source>
        <dbReference type="Pfam" id="PF23598"/>
    </source>
</evidence>
<evidence type="ECO:0000256" key="5">
    <source>
        <dbReference type="ARBA" id="ARBA00022821"/>
    </source>
</evidence>
<organism evidence="12 13">
    <name type="scientific">Solanum tuberosum</name>
    <name type="common">Potato</name>
    <dbReference type="NCBI Taxonomy" id="4113"/>
    <lineage>
        <taxon>Eukaryota</taxon>
        <taxon>Viridiplantae</taxon>
        <taxon>Streptophyta</taxon>
        <taxon>Embryophyta</taxon>
        <taxon>Tracheophyta</taxon>
        <taxon>Spermatophyta</taxon>
        <taxon>Magnoliopsida</taxon>
        <taxon>eudicotyledons</taxon>
        <taxon>Gunneridae</taxon>
        <taxon>Pentapetalae</taxon>
        <taxon>asterids</taxon>
        <taxon>lamiids</taxon>
        <taxon>Solanales</taxon>
        <taxon>Solanaceae</taxon>
        <taxon>Solanoideae</taxon>
        <taxon>Solaneae</taxon>
        <taxon>Solanum</taxon>
    </lineage>
</organism>
<dbReference type="PROSITE" id="PS51450">
    <property type="entry name" value="LRR"/>
    <property type="match status" value="1"/>
</dbReference>
<name>A0ABQ7U6E9_SOLTU</name>
<evidence type="ECO:0000259" key="11">
    <source>
        <dbReference type="Pfam" id="PF25019"/>
    </source>
</evidence>
<dbReference type="SUPFAM" id="SSF52058">
    <property type="entry name" value="L domain-like"/>
    <property type="match status" value="1"/>
</dbReference>
<dbReference type="PANTHER" id="PTHR36766:SF42">
    <property type="entry name" value="NB-ARC DOMAIN DISEASE RESISTANCE PROTEIN"/>
    <property type="match status" value="1"/>
</dbReference>
<feature type="domain" description="Disease resistance N-terminal" evidence="8">
    <location>
        <begin position="5"/>
        <end position="87"/>
    </location>
</feature>
<feature type="domain" description="NB-ARC" evidence="7">
    <location>
        <begin position="188"/>
        <end position="356"/>
    </location>
</feature>
<dbReference type="Pfam" id="PF25019">
    <property type="entry name" value="LRR_R13L1-DRL21"/>
    <property type="match status" value="1"/>
</dbReference>
<dbReference type="InterPro" id="IPR042197">
    <property type="entry name" value="Apaf_helical"/>
</dbReference>
<proteinExistence type="inferred from homology"/>
<dbReference type="CDD" id="cd14798">
    <property type="entry name" value="RX-CC_like"/>
    <property type="match status" value="1"/>
</dbReference>
<evidence type="ECO:0000256" key="2">
    <source>
        <dbReference type="ARBA" id="ARBA00022614"/>
    </source>
</evidence>
<dbReference type="Gene3D" id="1.20.5.4130">
    <property type="match status" value="1"/>
</dbReference>
<dbReference type="Pfam" id="PF00931">
    <property type="entry name" value="NB-ARC"/>
    <property type="match status" value="1"/>
</dbReference>
<dbReference type="InterPro" id="IPR032675">
    <property type="entry name" value="LRR_dom_sf"/>
</dbReference>
<dbReference type="InterPro" id="IPR001611">
    <property type="entry name" value="Leu-rich_rpt"/>
</dbReference>
<dbReference type="EMBL" id="JAIVGD010000026">
    <property type="protein sequence ID" value="KAH0742509.1"/>
    <property type="molecule type" value="Genomic_DNA"/>
</dbReference>
<dbReference type="InterPro" id="IPR056789">
    <property type="entry name" value="LRR_R13L1-DRL21"/>
</dbReference>
<dbReference type="Pfam" id="PF18052">
    <property type="entry name" value="Rx_N"/>
    <property type="match status" value="1"/>
</dbReference>
<dbReference type="InterPro" id="IPR002182">
    <property type="entry name" value="NB-ARC"/>
</dbReference>
<dbReference type="InterPro" id="IPR036388">
    <property type="entry name" value="WH-like_DNA-bd_sf"/>
</dbReference>
<dbReference type="InterPro" id="IPR055414">
    <property type="entry name" value="LRR_R13L4/SHOC2-like"/>
</dbReference>
<protein>
    <submittedName>
        <fullName evidence="12">Uncharacterized protein</fullName>
    </submittedName>
</protein>
<evidence type="ECO:0000256" key="1">
    <source>
        <dbReference type="ARBA" id="ARBA00008894"/>
    </source>
</evidence>
<dbReference type="Gene3D" id="1.10.10.10">
    <property type="entry name" value="Winged helix-like DNA-binding domain superfamily/Winged helix DNA-binding domain"/>
    <property type="match status" value="1"/>
</dbReference>
<evidence type="ECO:0000256" key="6">
    <source>
        <dbReference type="ARBA" id="ARBA00022840"/>
    </source>
</evidence>
<evidence type="ECO:0000259" key="8">
    <source>
        <dbReference type="Pfam" id="PF18052"/>
    </source>
</evidence>
<dbReference type="InterPro" id="IPR041118">
    <property type="entry name" value="Rx_N"/>
</dbReference>
<keyword evidence="3" id="KW-0677">Repeat</keyword>
<sequence>MAEAFLQVLLENLDSFIGGKLVLLFGFEKEFEKLSSVFSTIQAVLQDAQEKQLKDNAIENWLQKLNSAAYEVDDILGECKNEAIRFEQSRLGFYHPGIINFRHKIGKRMKEIMEKLDAIAEERRKFHFLEKITERQAAAATRETGDGNGAGRGWRCAGVGRNPNFESAQVGFVLTEPKVYGRDKEEDEIVKILINNVNVAEELPVFPIIGMGGLGKTTLAQMIFNDERVTKHFNPKIWVCVSDDFDEKRLIKTIIGNIERSSPHVEDLASFQKKLQELLNGKRYLLVLDDVWNDDLEKWAKLRAVLNVGARGASILATTRLEKVGSIMGTSQTYHLSNLSPHDSLLLFMQRAFGQQREANPNLVAIGKEIVKKCGGVPLAAKTLGGLLRFKREESEWEHVRDNEIWSLPQDESSILPALRLSYHHLPVDLRQCFAYCAVFPKDTKMIKENLITLWMAHGFLLSKGNLELEYVGNEVWNELYLRSFFQEIEVKSGNTYFKIHDLIHDLATSLYLASTSSSNIREINVKDYKHIMSIGFAVVVSSYSPSLLKKFVSLRVLNLSYSKLEQLPSSIGDLLHLKYLDLSRNNFRSLPERLCKLQNLQTLDVHNCYSLNCLPKQTSKLSSLRNLVLDGCPLTSTPPRIGLLTCLKTLGFFIVGSKKGYQLGELKNLNLCGSISITHLERVKNDTDAKANLSAKANLQSLSMSWDNDGPNRYESEEVKVLEALKPHPNLKYLEIIAFGGFRFPSWINHSVLEKVISIRIKSCKNCLCLPPFGELPCLESLELQNGSAEVEYVEEDDVHSRFSTRRRFPSLKKVRIWFFRNLKGLVKEERENKFPMLEEMAILHCPLFVFPTLSSVKKLEVHGNTKARGLSSISNLSTLTSLRIGANYRATSLPEEMFTSLTNLEYLSFFDFKNLKELPTSLTSLNALKRLQIESCDSLESLPEQGLEGLTSLTQLFVKYCKMLECLPEGLQHLTALTNFGVTGCPEVEKRCDREIGEDWHKIAHIPNLSIY</sequence>
<keyword evidence="6" id="KW-0067">ATP-binding</keyword>
<dbReference type="Pfam" id="PF13855">
    <property type="entry name" value="LRR_8"/>
    <property type="match status" value="1"/>
</dbReference>
<dbReference type="PANTHER" id="PTHR36766">
    <property type="entry name" value="PLANT BROAD-SPECTRUM MILDEW RESISTANCE PROTEIN RPW8"/>
    <property type="match status" value="1"/>
</dbReference>
<dbReference type="SUPFAM" id="SSF52540">
    <property type="entry name" value="P-loop containing nucleoside triphosphate hydrolases"/>
    <property type="match status" value="1"/>
</dbReference>
<feature type="domain" description="Disease resistance R13L4/SHOC-2-like LRR" evidence="10">
    <location>
        <begin position="860"/>
        <end position="1014"/>
    </location>
</feature>
<dbReference type="Pfam" id="PF23559">
    <property type="entry name" value="WHD_DRP"/>
    <property type="match status" value="1"/>
</dbReference>
<feature type="domain" description="Disease resistance protein winged helix" evidence="9">
    <location>
        <begin position="439"/>
        <end position="508"/>
    </location>
</feature>
<keyword evidence="5" id="KW-0611">Plant defense</keyword>
<reference evidence="12 13" key="1">
    <citation type="journal article" date="2021" name="bioRxiv">
        <title>Chromosome-scale and haplotype-resolved genome assembly of a tetraploid potato cultivar.</title>
        <authorList>
            <person name="Sun H."/>
            <person name="Jiao W.-B."/>
            <person name="Krause K."/>
            <person name="Campoy J.A."/>
            <person name="Goel M."/>
            <person name="Folz-Donahue K."/>
            <person name="Kukat C."/>
            <person name="Huettel B."/>
            <person name="Schneeberger K."/>
        </authorList>
    </citation>
    <scope>NUCLEOTIDE SEQUENCE [LARGE SCALE GENOMIC DNA]</scope>
    <source>
        <strain evidence="12">SolTubOtavaFocal</strain>
        <tissue evidence="12">Leaves</tissue>
    </source>
</reference>
<comment type="caution">
    <text evidence="12">The sequence shown here is derived from an EMBL/GenBank/DDBJ whole genome shotgun (WGS) entry which is preliminary data.</text>
</comment>
<dbReference type="Gene3D" id="1.10.8.430">
    <property type="entry name" value="Helical domain of apoptotic protease-activating factors"/>
    <property type="match status" value="1"/>
</dbReference>
<dbReference type="Proteomes" id="UP000826656">
    <property type="component" value="Unassembled WGS sequence"/>
</dbReference>
<dbReference type="InterPro" id="IPR003591">
    <property type="entry name" value="Leu-rich_rpt_typical-subtyp"/>
</dbReference>
<evidence type="ECO:0000259" key="9">
    <source>
        <dbReference type="Pfam" id="PF23559"/>
    </source>
</evidence>
<keyword evidence="13" id="KW-1185">Reference proteome</keyword>
<evidence type="ECO:0000259" key="7">
    <source>
        <dbReference type="Pfam" id="PF00931"/>
    </source>
</evidence>
<dbReference type="Pfam" id="PF23598">
    <property type="entry name" value="LRR_14"/>
    <property type="match status" value="1"/>
</dbReference>